<dbReference type="Gene3D" id="2.40.50.140">
    <property type="entry name" value="Nucleic acid-binding proteins"/>
    <property type="match status" value="1"/>
</dbReference>
<name>A0A5R9FLV8_9ACTN</name>
<dbReference type="AlphaFoldDB" id="A0A5R9FLV8"/>
<reference evidence="1 2" key="1">
    <citation type="submission" date="2019-05" db="EMBL/GenBank/DDBJ databases">
        <title>Streptomyces sp. NEAU-C151, a novel actinomycete isolated from soil.</title>
        <authorList>
            <person name="Han L."/>
            <person name="Jiang H."/>
        </authorList>
    </citation>
    <scope>NUCLEOTIDE SEQUENCE [LARGE SCALE GENOMIC DNA]</scope>
    <source>
        <strain evidence="1 2">NEAU-C151</strain>
    </source>
</reference>
<sequence length="70" mass="7977">MAGRLRHAELDRESAGWGTRGELEYHPVRPDLVAEFQADTAIDAGLYRRPVRFLRLRDDLTVQQVAPFGI</sequence>
<evidence type="ECO:0000313" key="2">
    <source>
        <dbReference type="Proteomes" id="UP000305906"/>
    </source>
</evidence>
<dbReference type="Proteomes" id="UP000305906">
    <property type="component" value="Unassembled WGS sequence"/>
</dbReference>
<dbReference type="EMBL" id="VBZC01000017">
    <property type="protein sequence ID" value="TLS44897.1"/>
    <property type="molecule type" value="Genomic_DNA"/>
</dbReference>
<proteinExistence type="predicted"/>
<comment type="caution">
    <text evidence="1">The sequence shown here is derived from an EMBL/GenBank/DDBJ whole genome shotgun (WGS) entry which is preliminary data.</text>
</comment>
<organism evidence="1 2">
    <name type="scientific">Streptomyces montanus</name>
    <dbReference type="NCBI Taxonomy" id="2580423"/>
    <lineage>
        <taxon>Bacteria</taxon>
        <taxon>Bacillati</taxon>
        <taxon>Actinomycetota</taxon>
        <taxon>Actinomycetes</taxon>
        <taxon>Kitasatosporales</taxon>
        <taxon>Streptomycetaceae</taxon>
        <taxon>Streptomyces</taxon>
    </lineage>
</organism>
<protein>
    <submittedName>
        <fullName evidence="1">Uncharacterized protein</fullName>
    </submittedName>
</protein>
<dbReference type="RefSeq" id="WP_138046055.1">
    <property type="nucleotide sequence ID" value="NZ_VBZC01000017.1"/>
</dbReference>
<dbReference type="InterPro" id="IPR012340">
    <property type="entry name" value="NA-bd_OB-fold"/>
</dbReference>
<evidence type="ECO:0000313" key="1">
    <source>
        <dbReference type="EMBL" id="TLS44897.1"/>
    </source>
</evidence>
<gene>
    <name evidence="1" type="ORF">FE633_17260</name>
</gene>
<accession>A0A5R9FLV8</accession>
<keyword evidence="2" id="KW-1185">Reference proteome</keyword>